<feature type="region of interest" description="Disordered" evidence="1">
    <location>
        <begin position="80"/>
        <end position="108"/>
    </location>
</feature>
<name>A0AA39N9I6_9AGAR</name>
<dbReference type="AlphaFoldDB" id="A0AA39N9I6"/>
<dbReference type="EMBL" id="JAUEPR010000148">
    <property type="protein sequence ID" value="KAK0461498.1"/>
    <property type="molecule type" value="Genomic_DNA"/>
</dbReference>
<evidence type="ECO:0000313" key="2">
    <source>
        <dbReference type="EMBL" id="KAK0461498.1"/>
    </source>
</evidence>
<sequence length="281" mass="31002">MTNRLLRPNETSDELGGDEELDPKLFWQDASFGRNYFSMCATERDRFAYDNLLGHAVPDDQEDDSFPLPLRAMFEDDDGATEAHGQVDERYDHPQPEPSGSDWPLLPSLDSDHFDDVQGKVMPVQTVNDILQKRHHSVVDGDEARQGGEESTIGGDVGDKDNGRRMSKRAQKPPASHALIAVGWLPSAVQYLTDRNLGSEWLDLLAAWQVLEGLISESGVTDKGSTGCHHIKAFVAVDMASKPTLQRLSSSSSILLVRISRLVEHVAARVATIRNRSPACS</sequence>
<proteinExistence type="predicted"/>
<feature type="compositionally biased region" description="Acidic residues" evidence="1">
    <location>
        <begin position="11"/>
        <end position="20"/>
    </location>
</feature>
<organism evidence="2 3">
    <name type="scientific">Armillaria novae-zelandiae</name>
    <dbReference type="NCBI Taxonomy" id="153914"/>
    <lineage>
        <taxon>Eukaryota</taxon>
        <taxon>Fungi</taxon>
        <taxon>Dikarya</taxon>
        <taxon>Basidiomycota</taxon>
        <taxon>Agaricomycotina</taxon>
        <taxon>Agaricomycetes</taxon>
        <taxon>Agaricomycetidae</taxon>
        <taxon>Agaricales</taxon>
        <taxon>Marasmiineae</taxon>
        <taxon>Physalacriaceae</taxon>
        <taxon>Armillaria</taxon>
    </lineage>
</organism>
<evidence type="ECO:0000313" key="3">
    <source>
        <dbReference type="Proteomes" id="UP001175227"/>
    </source>
</evidence>
<keyword evidence="3" id="KW-1185">Reference proteome</keyword>
<comment type="caution">
    <text evidence="2">The sequence shown here is derived from an EMBL/GenBank/DDBJ whole genome shotgun (WGS) entry which is preliminary data.</text>
</comment>
<reference evidence="2" key="1">
    <citation type="submission" date="2023-06" db="EMBL/GenBank/DDBJ databases">
        <authorList>
            <consortium name="Lawrence Berkeley National Laboratory"/>
            <person name="Ahrendt S."/>
            <person name="Sahu N."/>
            <person name="Indic B."/>
            <person name="Wong-Bajracharya J."/>
            <person name="Merenyi Z."/>
            <person name="Ke H.-M."/>
            <person name="Monk M."/>
            <person name="Kocsube S."/>
            <person name="Drula E."/>
            <person name="Lipzen A."/>
            <person name="Balint B."/>
            <person name="Henrissat B."/>
            <person name="Andreopoulos B."/>
            <person name="Martin F.M."/>
            <person name="Harder C.B."/>
            <person name="Rigling D."/>
            <person name="Ford K.L."/>
            <person name="Foster G.D."/>
            <person name="Pangilinan J."/>
            <person name="Papanicolaou A."/>
            <person name="Barry K."/>
            <person name="LaButti K."/>
            <person name="Viragh M."/>
            <person name="Koriabine M."/>
            <person name="Yan M."/>
            <person name="Riley R."/>
            <person name="Champramary S."/>
            <person name="Plett K.L."/>
            <person name="Tsai I.J."/>
            <person name="Slot J."/>
            <person name="Sipos G."/>
            <person name="Plett J."/>
            <person name="Nagy L.G."/>
            <person name="Grigoriev I.V."/>
        </authorList>
    </citation>
    <scope>NUCLEOTIDE SEQUENCE</scope>
    <source>
        <strain evidence="2">ICMP 16352</strain>
    </source>
</reference>
<feature type="compositionally biased region" description="Basic and acidic residues" evidence="1">
    <location>
        <begin position="85"/>
        <end position="95"/>
    </location>
</feature>
<feature type="region of interest" description="Disordered" evidence="1">
    <location>
        <begin position="137"/>
        <end position="172"/>
    </location>
</feature>
<feature type="region of interest" description="Disordered" evidence="1">
    <location>
        <begin position="1"/>
        <end position="20"/>
    </location>
</feature>
<accession>A0AA39N9I6</accession>
<dbReference type="Proteomes" id="UP001175227">
    <property type="component" value="Unassembled WGS sequence"/>
</dbReference>
<evidence type="ECO:0000256" key="1">
    <source>
        <dbReference type="SAM" id="MobiDB-lite"/>
    </source>
</evidence>
<protein>
    <submittedName>
        <fullName evidence="2">Uncharacterized protein</fullName>
    </submittedName>
</protein>
<feature type="compositionally biased region" description="Basic and acidic residues" evidence="1">
    <location>
        <begin position="137"/>
        <end position="148"/>
    </location>
</feature>
<gene>
    <name evidence="2" type="ORF">IW261DRAFT_1576962</name>
</gene>